<dbReference type="SUPFAM" id="SSF52218">
    <property type="entry name" value="Flavoproteins"/>
    <property type="match status" value="1"/>
</dbReference>
<proteinExistence type="predicted"/>
<dbReference type="Gene3D" id="3.40.50.360">
    <property type="match status" value="1"/>
</dbReference>
<evidence type="ECO:0000313" key="2">
    <source>
        <dbReference type="EMBL" id="TCK22346.1"/>
    </source>
</evidence>
<keyword evidence="3" id="KW-1185">Reference proteome</keyword>
<evidence type="ECO:0000313" key="3">
    <source>
        <dbReference type="Proteomes" id="UP000295560"/>
    </source>
</evidence>
<reference evidence="2 3" key="1">
    <citation type="submission" date="2019-03" db="EMBL/GenBank/DDBJ databases">
        <title>Sequencing the genomes of 1000 actinobacteria strains.</title>
        <authorList>
            <person name="Klenk H.-P."/>
        </authorList>
    </citation>
    <scope>NUCLEOTIDE SEQUENCE [LARGE SCALE GENOMIC DNA]</scope>
    <source>
        <strain evidence="2 3">DSM 44969</strain>
    </source>
</reference>
<dbReference type="Proteomes" id="UP000295560">
    <property type="component" value="Unassembled WGS sequence"/>
</dbReference>
<dbReference type="InterPro" id="IPR029039">
    <property type="entry name" value="Flavoprotein-like_sf"/>
</dbReference>
<gene>
    <name evidence="2" type="ORF">EV378_6348</name>
</gene>
<sequence>MTTTLDRPGRVLVLRGSPDHATAGIAEAVAAELVAAGLRVDVTVPSRVGGLAGYGAVVLGSRVRFGRWHPSVLRFLRRHAAVLSVRPLRLFAVGHAYAGPLDGPAPVTFPDGDLGAPRRWARRLAAELAGEPAGRE</sequence>
<evidence type="ECO:0000259" key="1">
    <source>
        <dbReference type="Pfam" id="PF12724"/>
    </source>
</evidence>
<accession>A0A4V2PHW6</accession>
<dbReference type="OrthoDB" id="129384at2"/>
<dbReference type="Pfam" id="PF12724">
    <property type="entry name" value="Flavodoxin_5"/>
    <property type="match status" value="1"/>
</dbReference>
<dbReference type="RefSeq" id="WP_132431135.1">
    <property type="nucleotide sequence ID" value="NZ_SMFZ01000002.1"/>
</dbReference>
<dbReference type="InterPro" id="IPR026816">
    <property type="entry name" value="Flavodoxin_dom"/>
</dbReference>
<comment type="caution">
    <text evidence="2">The sequence shown here is derived from an EMBL/GenBank/DDBJ whole genome shotgun (WGS) entry which is preliminary data.</text>
</comment>
<feature type="domain" description="Flavodoxin" evidence="1">
    <location>
        <begin position="16"/>
        <end position="96"/>
    </location>
</feature>
<name>A0A4V2PHW6_PSEEN</name>
<dbReference type="AlphaFoldDB" id="A0A4V2PHW6"/>
<organism evidence="2 3">
    <name type="scientific">Pseudonocardia endophytica</name>
    <dbReference type="NCBI Taxonomy" id="401976"/>
    <lineage>
        <taxon>Bacteria</taxon>
        <taxon>Bacillati</taxon>
        <taxon>Actinomycetota</taxon>
        <taxon>Actinomycetes</taxon>
        <taxon>Pseudonocardiales</taxon>
        <taxon>Pseudonocardiaceae</taxon>
        <taxon>Pseudonocardia</taxon>
    </lineage>
</organism>
<dbReference type="EMBL" id="SMFZ01000002">
    <property type="protein sequence ID" value="TCK22346.1"/>
    <property type="molecule type" value="Genomic_DNA"/>
</dbReference>
<protein>
    <submittedName>
        <fullName evidence="2">Menaquinone-dependent protoporphyrinogen IX oxidase</fullName>
    </submittedName>
</protein>